<protein>
    <submittedName>
        <fullName evidence="2">Uncharacterized protein</fullName>
    </submittedName>
</protein>
<evidence type="ECO:0000313" key="2">
    <source>
        <dbReference type="EMBL" id="KJK62625.1"/>
    </source>
</evidence>
<sequence>MRWIIPNLLAALAVSSLFSSVVTWPTGHSELGKGQSVDNDSVDEVGSYDSQPIYGRREITESLPGLSEHPDSETHVGYGAILERVPRPNTDKTNDDADVPDVDQEDLATALEAIHLESHSPSIVSRGQKEEAELSSKFGTRWKGETFYHFIEAKDRNAKDLNANEIKSLAKKGYELIKDKFNFNGNVIVSALFIPNLGIAVGSKPRGNGIADELLGKSHIVGRRFDHVEVWFKKYWTIVYNREIIDDKCRKTEDNLHAEDLVVIKAADEYLKQQKKSEWGTRLNFPQGTHVVSYGKYDSSDKSVGPKDPCGWTKETKSTVPCKNVLHELGIDWST</sequence>
<gene>
    <name evidence="2" type="ORF">P875_00095142</name>
</gene>
<keyword evidence="1" id="KW-0732">Signal</keyword>
<organism evidence="2 3">
    <name type="scientific">Aspergillus parasiticus (strain ATCC 56775 / NRRL 5862 / SRRC 143 / SU-1)</name>
    <dbReference type="NCBI Taxonomy" id="1403190"/>
    <lineage>
        <taxon>Eukaryota</taxon>
        <taxon>Fungi</taxon>
        <taxon>Dikarya</taxon>
        <taxon>Ascomycota</taxon>
        <taxon>Pezizomycotina</taxon>
        <taxon>Eurotiomycetes</taxon>
        <taxon>Eurotiomycetidae</taxon>
        <taxon>Eurotiales</taxon>
        <taxon>Aspergillaceae</taxon>
        <taxon>Aspergillus</taxon>
        <taxon>Aspergillus subgen. Circumdati</taxon>
    </lineage>
</organism>
<proteinExistence type="predicted"/>
<evidence type="ECO:0000256" key="1">
    <source>
        <dbReference type="SAM" id="SignalP"/>
    </source>
</evidence>
<dbReference type="OrthoDB" id="4488944at2759"/>
<feature type="signal peptide" evidence="1">
    <location>
        <begin position="1"/>
        <end position="23"/>
    </location>
</feature>
<dbReference type="EMBL" id="JZEE01000616">
    <property type="protein sequence ID" value="KJK62625.1"/>
    <property type="molecule type" value="Genomic_DNA"/>
</dbReference>
<accession>A0A0F0I4H2</accession>
<evidence type="ECO:0000313" key="3">
    <source>
        <dbReference type="Proteomes" id="UP000033540"/>
    </source>
</evidence>
<reference evidence="2 3" key="1">
    <citation type="submission" date="2015-02" db="EMBL/GenBank/DDBJ databases">
        <title>Draft genome sequence of Aspergillus parasiticus SU-1.</title>
        <authorList>
            <person name="Yu J."/>
            <person name="Fedorova N."/>
            <person name="Yin Y."/>
            <person name="Losada L."/>
            <person name="Zafar N."/>
            <person name="Taujale R."/>
            <person name="Ehrlich K.C."/>
            <person name="Bhatnagar D."/>
            <person name="Cleveland T.E."/>
            <person name="Bennett J.W."/>
            <person name="Nierman W.C."/>
        </authorList>
    </citation>
    <scope>NUCLEOTIDE SEQUENCE [LARGE SCALE GENOMIC DNA]</scope>
    <source>
        <strain evidence="3">ATCC 56775 / NRRL 5862 / SRRC 143 / SU-1</strain>
    </source>
</reference>
<dbReference type="Proteomes" id="UP000033540">
    <property type="component" value="Unassembled WGS sequence"/>
</dbReference>
<comment type="caution">
    <text evidence="2">The sequence shown here is derived from an EMBL/GenBank/DDBJ whole genome shotgun (WGS) entry which is preliminary data.</text>
</comment>
<name>A0A0F0I4H2_ASPPU</name>
<dbReference type="AlphaFoldDB" id="A0A0F0I4H2"/>
<feature type="chain" id="PRO_5002442763" evidence="1">
    <location>
        <begin position="24"/>
        <end position="335"/>
    </location>
</feature>